<dbReference type="Proteomes" id="UP001196301">
    <property type="component" value="Unassembled WGS sequence"/>
</dbReference>
<organism evidence="1 2">
    <name type="scientific">Intestinibacter bartlettii</name>
    <dbReference type="NCBI Taxonomy" id="261299"/>
    <lineage>
        <taxon>Bacteria</taxon>
        <taxon>Bacillati</taxon>
        <taxon>Bacillota</taxon>
        <taxon>Clostridia</taxon>
        <taxon>Peptostreptococcales</taxon>
        <taxon>Peptostreptococcaceae</taxon>
        <taxon>Intestinibacter</taxon>
    </lineage>
</organism>
<dbReference type="EMBL" id="JAHLOQ010000001">
    <property type="protein sequence ID" value="MBU5334977.1"/>
    <property type="molecule type" value="Genomic_DNA"/>
</dbReference>
<evidence type="ECO:0000313" key="2">
    <source>
        <dbReference type="Proteomes" id="UP001196301"/>
    </source>
</evidence>
<proteinExistence type="predicted"/>
<evidence type="ECO:0000313" key="1">
    <source>
        <dbReference type="EMBL" id="MBU5334977.1"/>
    </source>
</evidence>
<gene>
    <name evidence="1" type="ORF">KQI20_00865</name>
</gene>
<reference evidence="1 2" key="1">
    <citation type="submission" date="2021-06" db="EMBL/GenBank/DDBJ databases">
        <authorList>
            <person name="Sun Q."/>
            <person name="Li D."/>
        </authorList>
    </citation>
    <scope>NUCLEOTIDE SEQUENCE [LARGE SCALE GENOMIC DNA]</scope>
    <source>
        <strain evidence="1 2">N19</strain>
    </source>
</reference>
<sequence>MNLEYMKIEGNFTDFVYYGGDQEWFKTRWRKISGCGPTTASAIVMYENIKNNKDNYCRYTKSQFLDLMNNMWDFITPRIGRGVDSIDLFSEGFNKYRKERENSDIDTIFMKISKEFEKRPSNKDVFEFLFNALKNDHPIAFLNLDNGKENKLHRWHWVTIVGILYDDLNDKLQVVIADEGMLKKIDLGLWLKTTKNEGGFIYFE</sequence>
<keyword evidence="2" id="KW-1185">Reference proteome</keyword>
<evidence type="ECO:0008006" key="3">
    <source>
        <dbReference type="Google" id="ProtNLM"/>
    </source>
</evidence>
<protein>
    <recommendedName>
        <fullName evidence="3">Peptidase C39-like domain-containing protein</fullName>
    </recommendedName>
</protein>
<dbReference type="RefSeq" id="WP_216568138.1">
    <property type="nucleotide sequence ID" value="NZ_JAHLOQ010000001.1"/>
</dbReference>
<accession>A0ABS6DTG7</accession>
<name>A0ABS6DTG7_9FIRM</name>
<comment type="caution">
    <text evidence="1">The sequence shown here is derived from an EMBL/GenBank/DDBJ whole genome shotgun (WGS) entry which is preliminary data.</text>
</comment>